<protein>
    <recommendedName>
        <fullName evidence="3">MADF domain-containing protein</fullName>
    </recommendedName>
</protein>
<gene>
    <name evidence="1" type="ORF">ALC57_01529</name>
</gene>
<accession>A0A151JPM9</accession>
<evidence type="ECO:0000313" key="2">
    <source>
        <dbReference type="Proteomes" id="UP000078492"/>
    </source>
</evidence>
<name>A0A151JPM9_9HYME</name>
<keyword evidence="2" id="KW-1185">Reference proteome</keyword>
<dbReference type="AlphaFoldDB" id="A0A151JPM9"/>
<reference evidence="1 2" key="1">
    <citation type="submission" date="2015-09" db="EMBL/GenBank/DDBJ databases">
        <title>Trachymyrmex cornetzi WGS genome.</title>
        <authorList>
            <person name="Nygaard S."/>
            <person name="Hu H."/>
            <person name="Boomsma J."/>
            <person name="Zhang G."/>
        </authorList>
    </citation>
    <scope>NUCLEOTIDE SEQUENCE [LARGE SCALE GENOMIC DNA]</scope>
    <source>
        <strain evidence="1">Tcor2-1</strain>
        <tissue evidence="1">Whole body</tissue>
    </source>
</reference>
<dbReference type="EMBL" id="KQ978719">
    <property type="protein sequence ID" value="KYN29049.1"/>
    <property type="molecule type" value="Genomic_DNA"/>
</dbReference>
<proteinExistence type="predicted"/>
<evidence type="ECO:0008006" key="3">
    <source>
        <dbReference type="Google" id="ProtNLM"/>
    </source>
</evidence>
<dbReference type="Proteomes" id="UP000078492">
    <property type="component" value="Unassembled WGS sequence"/>
</dbReference>
<sequence>MANVENIPPTKCGHCGWLITALLKENIKQHSCFGLFDETTHVLCSDDKNNILMFDKDKFVSASNDKAKELQSTTSNTKGKMTKTAKAKGKQIENEYNEKLIAAIQKRPPLYDCRLPLKSRNNLKKEALWKEVANIVQGMLRTHVRTKL</sequence>
<evidence type="ECO:0000313" key="1">
    <source>
        <dbReference type="EMBL" id="KYN29049.1"/>
    </source>
</evidence>
<organism evidence="1 2">
    <name type="scientific">Trachymyrmex cornetzi</name>
    <dbReference type="NCBI Taxonomy" id="471704"/>
    <lineage>
        <taxon>Eukaryota</taxon>
        <taxon>Metazoa</taxon>
        <taxon>Ecdysozoa</taxon>
        <taxon>Arthropoda</taxon>
        <taxon>Hexapoda</taxon>
        <taxon>Insecta</taxon>
        <taxon>Pterygota</taxon>
        <taxon>Neoptera</taxon>
        <taxon>Endopterygota</taxon>
        <taxon>Hymenoptera</taxon>
        <taxon>Apocrita</taxon>
        <taxon>Aculeata</taxon>
        <taxon>Formicoidea</taxon>
        <taxon>Formicidae</taxon>
        <taxon>Myrmicinae</taxon>
        <taxon>Trachymyrmex</taxon>
    </lineage>
</organism>